<dbReference type="Proteomes" id="UP001482513">
    <property type="component" value="Unassembled WGS sequence"/>
</dbReference>
<dbReference type="InterPro" id="IPR036249">
    <property type="entry name" value="Thioredoxin-like_sf"/>
</dbReference>
<dbReference type="RefSeq" id="WP_190695519.1">
    <property type="nucleotide sequence ID" value="NZ_JAMPKX010000002.1"/>
</dbReference>
<dbReference type="Gene3D" id="3.40.30.10">
    <property type="entry name" value="Glutaredoxin"/>
    <property type="match status" value="1"/>
</dbReference>
<protein>
    <submittedName>
        <fullName evidence="1">NAD(P)H-dependent oxidoreductase subunit E</fullName>
    </submittedName>
</protein>
<comment type="caution">
    <text evidence="1">The sequence shown here is derived from an EMBL/GenBank/DDBJ whole genome shotgun (WGS) entry which is preliminary data.</text>
</comment>
<dbReference type="EMBL" id="JAMPKX010000002">
    <property type="protein sequence ID" value="MEP0946246.1"/>
    <property type="molecule type" value="Genomic_DNA"/>
</dbReference>
<sequence>MPRRPPEALLAAKEPDMSRHEPATLEAGTVSTGQVLKGQYSGVYRSDKGKIKGLLLQAGEAKFTVKLPKYLRPMLMRELAPGDFVQVWAYPEDDRWRAINVLPLPKCEAEVLQQQWGDLAPVPELTRTSQKRMCIEICTKGKCYKQGARQVHSALQEVVDRDPALAHVAIKETGCMKACKQGPNLRLPNGRMLHRVSPADALAQLDAKR</sequence>
<evidence type="ECO:0000313" key="2">
    <source>
        <dbReference type="Proteomes" id="UP001482513"/>
    </source>
</evidence>
<evidence type="ECO:0000313" key="1">
    <source>
        <dbReference type="EMBL" id="MEP0946246.1"/>
    </source>
</evidence>
<keyword evidence="2" id="KW-1185">Reference proteome</keyword>
<name>A0ABV0K157_9CYAN</name>
<proteinExistence type="predicted"/>
<accession>A0ABV0K157</accession>
<gene>
    <name evidence="1" type="ORF">NC992_05130</name>
</gene>
<organism evidence="1 2">
    <name type="scientific">Leptolyngbya subtilissima DQ-A4</name>
    <dbReference type="NCBI Taxonomy" id="2933933"/>
    <lineage>
        <taxon>Bacteria</taxon>
        <taxon>Bacillati</taxon>
        <taxon>Cyanobacteriota</taxon>
        <taxon>Cyanophyceae</taxon>
        <taxon>Leptolyngbyales</taxon>
        <taxon>Leptolyngbyaceae</taxon>
        <taxon>Leptolyngbya group</taxon>
        <taxon>Leptolyngbya</taxon>
    </lineage>
</organism>
<dbReference type="SUPFAM" id="SSF52833">
    <property type="entry name" value="Thioredoxin-like"/>
    <property type="match status" value="1"/>
</dbReference>
<reference evidence="1 2" key="1">
    <citation type="submission" date="2022-04" db="EMBL/GenBank/DDBJ databases">
        <title>Positive selection, recombination, and allopatry shape intraspecific diversity of widespread and dominant cyanobacteria.</title>
        <authorList>
            <person name="Wei J."/>
            <person name="Shu W."/>
            <person name="Hu C."/>
        </authorList>
    </citation>
    <scope>NUCLEOTIDE SEQUENCE [LARGE SCALE GENOMIC DNA]</scope>
    <source>
        <strain evidence="1 2">DQ-A4</strain>
    </source>
</reference>
<dbReference type="CDD" id="cd02980">
    <property type="entry name" value="TRX_Fd_family"/>
    <property type="match status" value="1"/>
</dbReference>